<dbReference type="RefSeq" id="XP_029215555.1">
    <property type="nucleotide sequence ID" value="XM_029361200.1"/>
</dbReference>
<evidence type="ECO:0000256" key="3">
    <source>
        <dbReference type="SAM" id="SignalP"/>
    </source>
</evidence>
<feature type="compositionally biased region" description="Polar residues" evidence="1">
    <location>
        <begin position="80"/>
        <end position="105"/>
    </location>
</feature>
<feature type="region of interest" description="Disordered" evidence="1">
    <location>
        <begin position="16"/>
        <end position="105"/>
    </location>
</feature>
<keyword evidence="3" id="KW-0732">Signal</keyword>
<evidence type="ECO:0000313" key="4">
    <source>
        <dbReference type="EMBL" id="PFH31546.1"/>
    </source>
</evidence>
<dbReference type="VEuPathDB" id="ToxoDB:BESB_025120"/>
<gene>
    <name evidence="4" type="ORF">BESB_025120</name>
</gene>
<evidence type="ECO:0008006" key="6">
    <source>
        <dbReference type="Google" id="ProtNLM"/>
    </source>
</evidence>
<keyword evidence="2" id="KW-0812">Transmembrane</keyword>
<feature type="region of interest" description="Disordered" evidence="1">
    <location>
        <begin position="134"/>
        <end position="185"/>
    </location>
</feature>
<dbReference type="KEGG" id="bbes:BESB_025120"/>
<proteinExistence type="predicted"/>
<keyword evidence="2" id="KW-0472">Membrane</keyword>
<evidence type="ECO:0000313" key="5">
    <source>
        <dbReference type="Proteomes" id="UP000224006"/>
    </source>
</evidence>
<sequence length="335" mass="35351">MFIVPAALVPLLGASATSPSPPGHFPSRSPTLPGQAKARREPFSTPSFRMEDDHKPFSSSSAAAAASEGASHALHVRQPSLMQTSSELRASSAPAQSTSELNPSRSLSRKFGAFLLEPPRGARGLKGFLMDGGRDNGGAVTRGLEGAQSPRSEGGAGAEESEVLQKRRDEEALGRGGFDLHTGRGSVDDLTSRAAREAGSAYALSTPEERRQPLLGQPLRLRTASNGGRLLRPTATRDVAAVPAEMSFVINWQMLGATMANPMLQVTGSPLAQRPLIFEQPDPAAAMSQHGPLIAVVAGVMVVGLVLMLLCCFMVKRKRAHEAYMSAPLTIPTQT</sequence>
<dbReference type="Proteomes" id="UP000224006">
    <property type="component" value="Unassembled WGS sequence"/>
</dbReference>
<keyword evidence="5" id="KW-1185">Reference proteome</keyword>
<name>A0A2A9M6N2_BESBE</name>
<reference evidence="4 5" key="1">
    <citation type="submission" date="2017-09" db="EMBL/GenBank/DDBJ databases">
        <title>Genome sequencing of Besnoitia besnoiti strain Bb-Ger1.</title>
        <authorList>
            <person name="Schares G."/>
            <person name="Venepally P."/>
            <person name="Lorenzi H.A."/>
        </authorList>
    </citation>
    <scope>NUCLEOTIDE SEQUENCE [LARGE SCALE GENOMIC DNA]</scope>
    <source>
        <strain evidence="4 5">Bb-Ger1</strain>
    </source>
</reference>
<protein>
    <recommendedName>
        <fullName evidence="6">Transmembrane protein</fullName>
    </recommendedName>
</protein>
<feature type="transmembrane region" description="Helical" evidence="2">
    <location>
        <begin position="293"/>
        <end position="315"/>
    </location>
</feature>
<dbReference type="OrthoDB" id="333820at2759"/>
<evidence type="ECO:0000256" key="1">
    <source>
        <dbReference type="SAM" id="MobiDB-lite"/>
    </source>
</evidence>
<keyword evidence="2" id="KW-1133">Transmembrane helix</keyword>
<feature type="signal peptide" evidence="3">
    <location>
        <begin position="1"/>
        <end position="16"/>
    </location>
</feature>
<feature type="chain" id="PRO_5013083535" description="Transmembrane protein" evidence="3">
    <location>
        <begin position="17"/>
        <end position="335"/>
    </location>
</feature>
<accession>A0A2A9M6N2</accession>
<dbReference type="AlphaFoldDB" id="A0A2A9M6N2"/>
<dbReference type="EMBL" id="NWUJ01000014">
    <property type="protein sequence ID" value="PFH31546.1"/>
    <property type="molecule type" value="Genomic_DNA"/>
</dbReference>
<evidence type="ECO:0000256" key="2">
    <source>
        <dbReference type="SAM" id="Phobius"/>
    </source>
</evidence>
<comment type="caution">
    <text evidence="4">The sequence shown here is derived from an EMBL/GenBank/DDBJ whole genome shotgun (WGS) entry which is preliminary data.</text>
</comment>
<organism evidence="4 5">
    <name type="scientific">Besnoitia besnoiti</name>
    <name type="common">Apicomplexan protozoan</name>
    <dbReference type="NCBI Taxonomy" id="94643"/>
    <lineage>
        <taxon>Eukaryota</taxon>
        <taxon>Sar</taxon>
        <taxon>Alveolata</taxon>
        <taxon>Apicomplexa</taxon>
        <taxon>Conoidasida</taxon>
        <taxon>Coccidia</taxon>
        <taxon>Eucoccidiorida</taxon>
        <taxon>Eimeriorina</taxon>
        <taxon>Sarcocystidae</taxon>
        <taxon>Besnoitia</taxon>
    </lineage>
</organism>
<dbReference type="GeneID" id="40307572"/>
<feature type="compositionally biased region" description="Basic and acidic residues" evidence="1">
    <location>
        <begin position="163"/>
        <end position="173"/>
    </location>
</feature>
<feature type="compositionally biased region" description="Low complexity" evidence="1">
    <location>
        <begin position="58"/>
        <end position="73"/>
    </location>
</feature>